<sequence>MDKKKAVEEIKSHSNYSRTIYEMHEDAINETLDSYEALKESYLDDHPRARLIRIVFSDDNGLPLAMEFNRKDDSFKGFTIAIGKPYVRRDDI</sequence>
<dbReference type="eggNOG" id="arCOG05736">
    <property type="taxonomic scope" value="Archaea"/>
</dbReference>
<dbReference type="OrthoDB" id="85282at2157"/>
<dbReference type="RefSeq" id="WP_013906412.1">
    <property type="nucleotide sequence ID" value="NC_015680.1"/>
</dbReference>
<proteinExistence type="predicted"/>
<keyword evidence="2" id="KW-1185">Reference proteome</keyword>
<name>F8AHI5_PYRYC</name>
<organism evidence="1 2">
    <name type="scientific">Pyrococcus yayanosii (strain CH1 / JCM 16557)</name>
    <dbReference type="NCBI Taxonomy" id="529709"/>
    <lineage>
        <taxon>Archaea</taxon>
        <taxon>Methanobacteriati</taxon>
        <taxon>Methanobacteriota</taxon>
        <taxon>Thermococci</taxon>
        <taxon>Thermococcales</taxon>
        <taxon>Thermococcaceae</taxon>
        <taxon>Pyrococcus</taxon>
    </lineage>
</organism>
<accession>F8AHI5</accession>
<dbReference type="STRING" id="529709.PYCH_16960"/>
<protein>
    <submittedName>
        <fullName evidence="1">Uncharacterized protein</fullName>
    </submittedName>
</protein>
<reference evidence="1 2" key="1">
    <citation type="journal article" date="2011" name="J. Bacteriol.">
        <title>Complete genome sequence of the obligate piezophilic hyperthermophilic archaeon Pyrococcus yayanosii CH1.</title>
        <authorList>
            <person name="Jun X."/>
            <person name="Lupeng L."/>
            <person name="Minjuan X."/>
            <person name="Oger P."/>
            <person name="Fengping W."/>
            <person name="Jebbar M."/>
            <person name="Xiang X."/>
        </authorList>
    </citation>
    <scope>NUCLEOTIDE SEQUENCE [LARGE SCALE GENOMIC DNA]</scope>
    <source>
        <strain evidence="2">CH1 / JCM 16557</strain>
    </source>
</reference>
<evidence type="ECO:0000313" key="2">
    <source>
        <dbReference type="Proteomes" id="UP000008386"/>
    </source>
</evidence>
<dbReference type="KEGG" id="pya:PYCH_16960"/>
<dbReference type="HOGENOM" id="CLU_180516_0_0_2"/>
<dbReference type="AlphaFoldDB" id="F8AHI5"/>
<evidence type="ECO:0000313" key="1">
    <source>
        <dbReference type="EMBL" id="AEH25356.1"/>
    </source>
</evidence>
<gene>
    <name evidence="1" type="ordered locus">PYCH_16960</name>
</gene>
<dbReference type="GeneID" id="10838259"/>
<dbReference type="Proteomes" id="UP000008386">
    <property type="component" value="Chromosome"/>
</dbReference>
<dbReference type="EMBL" id="CP002779">
    <property type="protein sequence ID" value="AEH25356.1"/>
    <property type="molecule type" value="Genomic_DNA"/>
</dbReference>